<dbReference type="InParanoid" id="M1DEJ8"/>
<dbReference type="InterPro" id="IPR012337">
    <property type="entry name" value="RNaseH-like_sf"/>
</dbReference>
<dbReference type="Gramene" id="PGSC0003DMT400087787">
    <property type="protein sequence ID" value="PGSC0003DMT400087787"/>
    <property type="gene ID" value="PGSC0003DMG400037358"/>
</dbReference>
<dbReference type="HOGENOM" id="CLU_000680_5_1_1"/>
<dbReference type="AlphaFoldDB" id="M1DEJ8"/>
<dbReference type="InterPro" id="IPR002156">
    <property type="entry name" value="RNaseH_domain"/>
</dbReference>
<dbReference type="Pfam" id="PF13456">
    <property type="entry name" value="RVT_3"/>
    <property type="match status" value="1"/>
</dbReference>
<dbReference type="InterPro" id="IPR036397">
    <property type="entry name" value="RNaseH_sf"/>
</dbReference>
<dbReference type="PANTHER" id="PTHR47723:SF7">
    <property type="entry name" value="RNASE H FAMILY PROTEIN"/>
    <property type="match status" value="1"/>
</dbReference>
<name>M1DEJ8_SOLTU</name>
<dbReference type="GO" id="GO:0003676">
    <property type="term" value="F:nucleic acid binding"/>
    <property type="evidence" value="ECO:0007669"/>
    <property type="project" value="InterPro"/>
</dbReference>
<dbReference type="Gene3D" id="3.30.420.10">
    <property type="entry name" value="Ribonuclease H-like superfamily/Ribonuclease H"/>
    <property type="match status" value="1"/>
</dbReference>
<dbReference type="InterPro" id="IPR044730">
    <property type="entry name" value="RNase_H-like_dom_plant"/>
</dbReference>
<keyword evidence="3" id="KW-1185">Reference proteome</keyword>
<organism evidence="2 3">
    <name type="scientific">Solanum tuberosum</name>
    <name type="common">Potato</name>
    <dbReference type="NCBI Taxonomy" id="4113"/>
    <lineage>
        <taxon>Eukaryota</taxon>
        <taxon>Viridiplantae</taxon>
        <taxon>Streptophyta</taxon>
        <taxon>Embryophyta</taxon>
        <taxon>Tracheophyta</taxon>
        <taxon>Spermatophyta</taxon>
        <taxon>Magnoliopsida</taxon>
        <taxon>eudicotyledons</taxon>
        <taxon>Gunneridae</taxon>
        <taxon>Pentapetalae</taxon>
        <taxon>asterids</taxon>
        <taxon>lamiids</taxon>
        <taxon>Solanales</taxon>
        <taxon>Solanaceae</taxon>
        <taxon>Solanoideae</taxon>
        <taxon>Solaneae</taxon>
        <taxon>Solanum</taxon>
    </lineage>
</organism>
<dbReference type="GO" id="GO:0004523">
    <property type="term" value="F:RNA-DNA hybrid ribonuclease activity"/>
    <property type="evidence" value="ECO:0007669"/>
    <property type="project" value="InterPro"/>
</dbReference>
<dbReference type="CDD" id="cd06222">
    <property type="entry name" value="RNase_H_like"/>
    <property type="match status" value="1"/>
</dbReference>
<dbReference type="SUPFAM" id="SSF53098">
    <property type="entry name" value="Ribonuclease H-like"/>
    <property type="match status" value="1"/>
</dbReference>
<accession>M1DEJ8</accession>
<dbReference type="eggNOG" id="KOG1075">
    <property type="taxonomic scope" value="Eukaryota"/>
</dbReference>
<evidence type="ECO:0000313" key="3">
    <source>
        <dbReference type="Proteomes" id="UP000011115"/>
    </source>
</evidence>
<sequence>MIEKCRHELKVIAVCWEKPTVGVYKLNTDSSTLNNPGKIGGGGILRDDQGNMVYAYAIPVGFGTNNKAEIQAAIHGVTWCMQHGYRKIILEVDSELLSNGSTTTAHHLGRFNSTCRNSKISAISLSTSNANIPSGKLIAQLTIYLNGAIGKISFNIFTLIINYLGHLKEVIFWKKWVCKISEGRNSEELSNHLEAVCNLFNLAMV</sequence>
<reference evidence="3" key="1">
    <citation type="journal article" date="2011" name="Nature">
        <title>Genome sequence and analysis of the tuber crop potato.</title>
        <authorList>
            <consortium name="The Potato Genome Sequencing Consortium"/>
        </authorList>
    </citation>
    <scope>NUCLEOTIDE SEQUENCE [LARGE SCALE GENOMIC DNA]</scope>
    <source>
        <strain evidence="3">cv. DM1-3 516 R44</strain>
    </source>
</reference>
<dbReference type="PaxDb" id="4113-PGSC0003DMT400087787"/>
<evidence type="ECO:0000259" key="1">
    <source>
        <dbReference type="Pfam" id="PF13456"/>
    </source>
</evidence>
<dbReference type="Proteomes" id="UP000011115">
    <property type="component" value="Unassembled WGS sequence"/>
</dbReference>
<proteinExistence type="predicted"/>
<dbReference type="PANTHER" id="PTHR47723">
    <property type="entry name" value="OS05G0353850 PROTEIN"/>
    <property type="match status" value="1"/>
</dbReference>
<dbReference type="EnsemblPlants" id="PGSC0003DMT400087787">
    <property type="protein sequence ID" value="PGSC0003DMT400087787"/>
    <property type="gene ID" value="PGSC0003DMG400037358"/>
</dbReference>
<reference evidence="2" key="2">
    <citation type="submission" date="2015-06" db="UniProtKB">
        <authorList>
            <consortium name="EnsemblPlants"/>
        </authorList>
    </citation>
    <scope>IDENTIFICATION</scope>
    <source>
        <strain evidence="2">DM1-3 516 R44</strain>
    </source>
</reference>
<evidence type="ECO:0000313" key="2">
    <source>
        <dbReference type="EnsemblPlants" id="PGSC0003DMT400087787"/>
    </source>
</evidence>
<feature type="domain" description="RNase H type-1" evidence="1">
    <location>
        <begin position="27"/>
        <end position="99"/>
    </location>
</feature>
<protein>
    <submittedName>
        <fullName evidence="2">RNase H family protein</fullName>
    </submittedName>
</protein>
<dbReference type="InterPro" id="IPR053151">
    <property type="entry name" value="RNase_H-like"/>
</dbReference>